<dbReference type="InterPro" id="IPR047589">
    <property type="entry name" value="DUF11_rpt"/>
</dbReference>
<evidence type="ECO:0000256" key="1">
    <source>
        <dbReference type="SAM" id="SignalP"/>
    </source>
</evidence>
<protein>
    <recommendedName>
        <fullName evidence="4">DUF11 domain-containing protein</fullName>
    </recommendedName>
</protein>
<reference evidence="3" key="1">
    <citation type="journal article" date="2019" name="Int. J. Syst. Evol. Microbiol.">
        <title>The Global Catalogue of Microorganisms (GCM) 10K type strain sequencing project: providing services to taxonomists for standard genome sequencing and annotation.</title>
        <authorList>
            <consortium name="The Broad Institute Genomics Platform"/>
            <consortium name="The Broad Institute Genome Sequencing Center for Infectious Disease"/>
            <person name="Wu L."/>
            <person name="Ma J."/>
        </authorList>
    </citation>
    <scope>NUCLEOTIDE SEQUENCE [LARGE SCALE GENOMIC DNA]</scope>
    <source>
        <strain evidence="3">CECT 8531</strain>
    </source>
</reference>
<feature type="chain" id="PRO_5047145954" description="DUF11 domain-containing protein" evidence="1">
    <location>
        <begin position="27"/>
        <end position="355"/>
    </location>
</feature>
<evidence type="ECO:0008006" key="4">
    <source>
        <dbReference type="Google" id="ProtNLM"/>
    </source>
</evidence>
<feature type="signal peptide" evidence="1">
    <location>
        <begin position="1"/>
        <end position="26"/>
    </location>
</feature>
<keyword evidence="1" id="KW-0732">Signal</keyword>
<dbReference type="NCBIfam" id="TIGR01451">
    <property type="entry name" value="B_ant_repeat"/>
    <property type="match status" value="1"/>
</dbReference>
<evidence type="ECO:0000313" key="3">
    <source>
        <dbReference type="Proteomes" id="UP001595887"/>
    </source>
</evidence>
<dbReference type="EMBL" id="JBHSDH010000013">
    <property type="protein sequence ID" value="MFC4292226.1"/>
    <property type="molecule type" value="Genomic_DNA"/>
</dbReference>
<keyword evidence="3" id="KW-1185">Reference proteome</keyword>
<sequence>MTSMLKLLGTSVAIAAIAAASAPAMATTTAGTDVNNTVSVTFQVGGVTQTPPPNATNTFKVDRKILFTITEKTPVGTTNVSANQTGAITAFTLTNTSNDVLDFVVTPSQIVTGGATPRGTDAFNLNNLLICLDANNDNACDSPATATLTVDNLAQDTGTTTVLIIGDIPASATNGQIAGVTATASARNSNGSTITAATDATVNDPTVVETIFADPGRDNSEAASDDYTVAAAALSVFKSSRVTADGVSASNFKAIPGATVEYCISVANASGAATASNINISDAIPANTTYVPGSIRINGTVTSPGAAQTCSGGTNATDSSADADGGQFGSNTVSGTLANIAGGASRALLFSVTIN</sequence>
<proteinExistence type="predicted"/>
<evidence type="ECO:0000313" key="2">
    <source>
        <dbReference type="EMBL" id="MFC4292226.1"/>
    </source>
</evidence>
<comment type="caution">
    <text evidence="2">The sequence shown here is derived from an EMBL/GenBank/DDBJ whole genome shotgun (WGS) entry which is preliminary data.</text>
</comment>
<name>A0ABV8RIT1_9SPHN</name>
<organism evidence="2 3">
    <name type="scientific">Sphingorhabdus arenilitoris</name>
    <dbReference type="NCBI Taxonomy" id="1490041"/>
    <lineage>
        <taxon>Bacteria</taxon>
        <taxon>Pseudomonadati</taxon>
        <taxon>Pseudomonadota</taxon>
        <taxon>Alphaproteobacteria</taxon>
        <taxon>Sphingomonadales</taxon>
        <taxon>Sphingomonadaceae</taxon>
        <taxon>Sphingorhabdus</taxon>
    </lineage>
</organism>
<accession>A0ABV8RIT1</accession>
<dbReference type="Proteomes" id="UP001595887">
    <property type="component" value="Unassembled WGS sequence"/>
</dbReference>
<dbReference type="RefSeq" id="WP_381422740.1">
    <property type="nucleotide sequence ID" value="NZ_JBHSDH010000013.1"/>
</dbReference>
<gene>
    <name evidence="2" type="ORF">ACFOWX_07340</name>
</gene>